<dbReference type="SUPFAM" id="SSF81301">
    <property type="entry name" value="Nucleotidyltransferase"/>
    <property type="match status" value="1"/>
</dbReference>
<dbReference type="InterPro" id="IPR041633">
    <property type="entry name" value="Polbeta"/>
</dbReference>
<keyword evidence="3" id="KW-1185">Reference proteome</keyword>
<dbReference type="InterPro" id="IPR043519">
    <property type="entry name" value="NT_sf"/>
</dbReference>
<protein>
    <submittedName>
        <fullName evidence="2">DNA polymerase subunit beta</fullName>
    </submittedName>
</protein>
<feature type="domain" description="Polymerase beta nucleotidyltransferase" evidence="1">
    <location>
        <begin position="54"/>
        <end position="137"/>
    </location>
</feature>
<evidence type="ECO:0000313" key="2">
    <source>
        <dbReference type="EMBL" id="BAS28162.1"/>
    </source>
</evidence>
<sequence>MPGRERRQTPTRASDAPEAWAPYVAGWRARALAERQQREAFTDRARREALRLAQILCSEFGATRVYLFGSLARGWARLTSDIDLAVEGLAADLYLQACARIEAETDLPVDLVDLREAPPSLVRRVHEEGEVLLERSPSR</sequence>
<dbReference type="Pfam" id="PF18765">
    <property type="entry name" value="Polbeta"/>
    <property type="match status" value="1"/>
</dbReference>
<dbReference type="PANTHER" id="PTHR43852:SF2">
    <property type="entry name" value="PROTEIN ADENYLYLTRANSFERASE MNTA"/>
    <property type="match status" value="1"/>
</dbReference>
<evidence type="ECO:0000259" key="1">
    <source>
        <dbReference type="Pfam" id="PF18765"/>
    </source>
</evidence>
<dbReference type="CDD" id="cd05403">
    <property type="entry name" value="NT_KNTase_like"/>
    <property type="match status" value="1"/>
</dbReference>
<dbReference type="InterPro" id="IPR052930">
    <property type="entry name" value="TA_antitoxin_MntA"/>
</dbReference>
<gene>
    <name evidence="2" type="ORF">LIP_2321</name>
</gene>
<dbReference type="RefSeq" id="WP_158509655.1">
    <property type="nucleotide sequence ID" value="NZ_AP014924.1"/>
</dbReference>
<name>A0A0K2SME2_LIMPI</name>
<proteinExistence type="predicted"/>
<reference evidence="3" key="2">
    <citation type="journal article" date="2016" name="Int. J. Syst. Evol. Microbiol.">
        <title>Complete genome sequence and cell structure of Limnochorda pilosa, a Gram-negative spore-former within the phylum Firmicutes.</title>
        <authorList>
            <person name="Watanabe M."/>
            <person name="Kojima H."/>
            <person name="Fukui M."/>
        </authorList>
    </citation>
    <scope>NUCLEOTIDE SEQUENCE [LARGE SCALE GENOMIC DNA]</scope>
    <source>
        <strain evidence="3">HC45</strain>
    </source>
</reference>
<reference evidence="3" key="1">
    <citation type="submission" date="2015-07" db="EMBL/GenBank/DDBJ databases">
        <title>Complete genome sequence and phylogenetic analysis of Limnochorda pilosa.</title>
        <authorList>
            <person name="Watanabe M."/>
            <person name="Kojima H."/>
            <person name="Fukui M."/>
        </authorList>
    </citation>
    <scope>NUCLEOTIDE SEQUENCE [LARGE SCALE GENOMIC DNA]</scope>
    <source>
        <strain evidence="3">HC45</strain>
    </source>
</reference>
<dbReference type="Proteomes" id="UP000065807">
    <property type="component" value="Chromosome"/>
</dbReference>
<dbReference type="STRING" id="1555112.LIP_2321"/>
<dbReference type="PANTHER" id="PTHR43852">
    <property type="entry name" value="NUCLEOTIDYLTRANSFERASE"/>
    <property type="match status" value="1"/>
</dbReference>
<dbReference type="AlphaFoldDB" id="A0A0K2SME2"/>
<accession>A0A0K2SME2</accession>
<dbReference type="OrthoDB" id="9809668at2"/>
<dbReference type="EMBL" id="AP014924">
    <property type="protein sequence ID" value="BAS28162.1"/>
    <property type="molecule type" value="Genomic_DNA"/>
</dbReference>
<dbReference type="Gene3D" id="3.30.460.10">
    <property type="entry name" value="Beta Polymerase, domain 2"/>
    <property type="match status" value="1"/>
</dbReference>
<organism evidence="2 3">
    <name type="scientific">Limnochorda pilosa</name>
    <dbReference type="NCBI Taxonomy" id="1555112"/>
    <lineage>
        <taxon>Bacteria</taxon>
        <taxon>Bacillati</taxon>
        <taxon>Bacillota</taxon>
        <taxon>Limnochordia</taxon>
        <taxon>Limnochordales</taxon>
        <taxon>Limnochordaceae</taxon>
        <taxon>Limnochorda</taxon>
    </lineage>
</organism>
<evidence type="ECO:0000313" key="3">
    <source>
        <dbReference type="Proteomes" id="UP000065807"/>
    </source>
</evidence>
<dbReference type="KEGG" id="lpil:LIP_2321"/>